<dbReference type="Proteomes" id="UP001590951">
    <property type="component" value="Unassembled WGS sequence"/>
</dbReference>
<evidence type="ECO:0000313" key="1">
    <source>
        <dbReference type="EMBL" id="KAL2051654.1"/>
    </source>
</evidence>
<accession>A0ABR4B1C6</accession>
<organism evidence="1 2">
    <name type="scientific">Lepraria finkii</name>
    <dbReference type="NCBI Taxonomy" id="1340010"/>
    <lineage>
        <taxon>Eukaryota</taxon>
        <taxon>Fungi</taxon>
        <taxon>Dikarya</taxon>
        <taxon>Ascomycota</taxon>
        <taxon>Pezizomycotina</taxon>
        <taxon>Lecanoromycetes</taxon>
        <taxon>OSLEUM clade</taxon>
        <taxon>Lecanoromycetidae</taxon>
        <taxon>Lecanorales</taxon>
        <taxon>Lecanorineae</taxon>
        <taxon>Stereocaulaceae</taxon>
        <taxon>Lepraria</taxon>
    </lineage>
</organism>
<reference evidence="1 2" key="1">
    <citation type="submission" date="2024-09" db="EMBL/GenBank/DDBJ databases">
        <title>Rethinking Asexuality: The Enigmatic Case of Functional Sexual Genes in Lepraria (Stereocaulaceae).</title>
        <authorList>
            <person name="Doellman M."/>
            <person name="Sun Y."/>
            <person name="Barcenas-Pena A."/>
            <person name="Lumbsch H.T."/>
            <person name="Grewe F."/>
        </authorList>
    </citation>
    <scope>NUCLEOTIDE SEQUENCE [LARGE SCALE GENOMIC DNA]</scope>
    <source>
        <strain evidence="1 2">Grewe 0041</strain>
    </source>
</reference>
<evidence type="ECO:0000313" key="2">
    <source>
        <dbReference type="Proteomes" id="UP001590951"/>
    </source>
</evidence>
<sequence>MSFASTTLPIDSIFDDAYISSRAAIRAQDTADTPCPSQQQVVIGQKISELSTKYDRTDLDYEVSRIDDPRYHAPNKISLPTFEGHTRSITPSEIARKPVERAIIAVTGTTGCFQGTMMRQPRYIKMEGSETFQEMRAVKTDRKTKPGDCGSWIFDFDCNFYGHVIAGDPVSGLAFIIPAYKIFDDIKQRFGADPLLSAKQAQIDYYPVVMDSINDDLNKSKECASASQEITQINNDLSVHRN</sequence>
<name>A0ABR4B1C6_9LECA</name>
<protein>
    <submittedName>
        <fullName evidence="1">Uncharacterized protein</fullName>
    </submittedName>
</protein>
<proteinExistence type="predicted"/>
<comment type="caution">
    <text evidence="1">The sequence shown here is derived from an EMBL/GenBank/DDBJ whole genome shotgun (WGS) entry which is preliminary data.</text>
</comment>
<keyword evidence="2" id="KW-1185">Reference proteome</keyword>
<dbReference type="EMBL" id="JBHFEH010000033">
    <property type="protein sequence ID" value="KAL2051654.1"/>
    <property type="molecule type" value="Genomic_DNA"/>
</dbReference>
<gene>
    <name evidence="1" type="ORF">ABVK25_008068</name>
</gene>